<reference evidence="2 3" key="1">
    <citation type="submission" date="2022-05" db="EMBL/GenBank/DDBJ databases">
        <authorList>
            <person name="Park J.-S."/>
        </authorList>
    </citation>
    <scope>NUCLEOTIDE SEQUENCE [LARGE SCALE GENOMIC DNA]</scope>
    <source>
        <strain evidence="2 3">2012CJ34-2</strain>
    </source>
</reference>
<evidence type="ECO:0000313" key="2">
    <source>
        <dbReference type="EMBL" id="MCL6271760.1"/>
    </source>
</evidence>
<keyword evidence="3" id="KW-1185">Reference proteome</keyword>
<feature type="transmembrane region" description="Helical" evidence="1">
    <location>
        <begin position="12"/>
        <end position="33"/>
    </location>
</feature>
<protein>
    <recommendedName>
        <fullName evidence="4">Cardiolipin synthase N-terminal domain-containing protein</fullName>
    </recommendedName>
</protein>
<keyword evidence="1" id="KW-1133">Transmembrane helix</keyword>
<evidence type="ECO:0000256" key="1">
    <source>
        <dbReference type="SAM" id="Phobius"/>
    </source>
</evidence>
<comment type="caution">
    <text evidence="2">The sequence shown here is derived from an EMBL/GenBank/DDBJ whole genome shotgun (WGS) entry which is preliminary data.</text>
</comment>
<accession>A0ABT0PK38</accession>
<feature type="transmembrane region" description="Helical" evidence="1">
    <location>
        <begin position="45"/>
        <end position="65"/>
    </location>
</feature>
<dbReference type="RefSeq" id="WP_249701404.1">
    <property type="nucleotide sequence ID" value="NZ_JAMFLX010000032.1"/>
</dbReference>
<proteinExistence type="predicted"/>
<gene>
    <name evidence="2" type="ORF">M3P05_17715</name>
</gene>
<sequence>MDLIGLLSELTLWQWVGITMAVVVWLGLTWWLGDLSERKGGDRESGALVGFFVPGLVALVIWWFLR</sequence>
<keyword evidence="1" id="KW-0812">Transmembrane</keyword>
<evidence type="ECO:0000313" key="3">
    <source>
        <dbReference type="Proteomes" id="UP001203338"/>
    </source>
</evidence>
<dbReference type="Proteomes" id="UP001203338">
    <property type="component" value="Unassembled WGS sequence"/>
</dbReference>
<evidence type="ECO:0008006" key="4">
    <source>
        <dbReference type="Google" id="ProtNLM"/>
    </source>
</evidence>
<organism evidence="2 3">
    <name type="scientific">Parendozoicomonas callyspongiae</name>
    <dbReference type="NCBI Taxonomy" id="2942213"/>
    <lineage>
        <taxon>Bacteria</taxon>
        <taxon>Pseudomonadati</taxon>
        <taxon>Pseudomonadota</taxon>
        <taxon>Gammaproteobacteria</taxon>
        <taxon>Oceanospirillales</taxon>
        <taxon>Endozoicomonadaceae</taxon>
        <taxon>Parendozoicomonas</taxon>
    </lineage>
</organism>
<name>A0ABT0PK38_9GAMM</name>
<dbReference type="EMBL" id="JAMFLX010000032">
    <property type="protein sequence ID" value="MCL6271760.1"/>
    <property type="molecule type" value="Genomic_DNA"/>
</dbReference>
<keyword evidence="1" id="KW-0472">Membrane</keyword>